<proteinExistence type="predicted"/>
<dbReference type="EMBL" id="JACYCC010000035">
    <property type="protein sequence ID" value="KAF8682710.1"/>
    <property type="molecule type" value="Genomic_DNA"/>
</dbReference>
<dbReference type="PANTHER" id="PTHR44666">
    <property type="entry name" value="WD REPEAT-CONTAINING PROTEIN 53"/>
    <property type="match status" value="1"/>
</dbReference>
<evidence type="ECO:0000313" key="2">
    <source>
        <dbReference type="Proteomes" id="UP000650582"/>
    </source>
</evidence>
<dbReference type="InterPro" id="IPR015943">
    <property type="entry name" value="WD40/YVTN_repeat-like_dom_sf"/>
</dbReference>
<name>A0A8H7HDE8_9AGAM</name>
<dbReference type="Gene3D" id="2.130.10.10">
    <property type="entry name" value="YVTN repeat-like/Quinoprotein amine dehydrogenase"/>
    <property type="match status" value="1"/>
</dbReference>
<sequence length="401" mass="43790">MSQATEYGSDISFEAPRGFTALTFTETGLLLAGGEDGTLRVYDLSPSAQRALCKAINGLPDEVSSICCQPSKLPPVAAGKAWVASGKQILLFDLTSDKLLIGSQEAEEVVTLIEGNDAEDNVLNQKIGVSKDMIVYSCDSGAVGVYDIQTKKRRVMKAMHSSVSCCHQYTLLVIDCSGDGAAYPLLDMWHRYLRPYQTKRKQLFPGDTTPISFTLIYLPARYFPGWIYVSSATHTSSRGAPVSLAPPFLYSVTINSNGVFTAGTADGNVLVGRGGERGRRDRPNRRKWNGLSADMVSQYHIAEGPVIGVAWVGSSELMSVTLLGQVKHLRLPEPQKRSHVLSHTDIETLWETRTTKVDKVESLAVFETPEHVLHIAIGGLTSTGRGCIEIWKRPLKSNTEL</sequence>
<dbReference type="Proteomes" id="UP000650582">
    <property type="component" value="Unassembled WGS sequence"/>
</dbReference>
<dbReference type="AlphaFoldDB" id="A0A8H7HDE8"/>
<comment type="caution">
    <text evidence="1">The sequence shown here is derived from an EMBL/GenBank/DDBJ whole genome shotgun (WGS) entry which is preliminary data.</text>
</comment>
<accession>A0A8H7HDE8</accession>
<protein>
    <submittedName>
        <fullName evidence="1">WD40 repeats protein</fullName>
    </submittedName>
</protein>
<organism evidence="1 2">
    <name type="scientific">Rhizoctonia solani</name>
    <dbReference type="NCBI Taxonomy" id="456999"/>
    <lineage>
        <taxon>Eukaryota</taxon>
        <taxon>Fungi</taxon>
        <taxon>Dikarya</taxon>
        <taxon>Basidiomycota</taxon>
        <taxon>Agaricomycotina</taxon>
        <taxon>Agaricomycetes</taxon>
        <taxon>Cantharellales</taxon>
        <taxon>Ceratobasidiaceae</taxon>
        <taxon>Rhizoctonia</taxon>
    </lineage>
</organism>
<evidence type="ECO:0000313" key="1">
    <source>
        <dbReference type="EMBL" id="KAF8682710.1"/>
    </source>
</evidence>
<dbReference type="SUPFAM" id="SSF50978">
    <property type="entry name" value="WD40 repeat-like"/>
    <property type="match status" value="1"/>
</dbReference>
<dbReference type="InterPro" id="IPR042453">
    <property type="entry name" value="WDR53"/>
</dbReference>
<gene>
    <name evidence="1" type="ORF">RHS04_02096</name>
</gene>
<dbReference type="PANTHER" id="PTHR44666:SF1">
    <property type="entry name" value="WD REPEAT-CONTAINING PROTEIN 53"/>
    <property type="match status" value="1"/>
</dbReference>
<dbReference type="InterPro" id="IPR036322">
    <property type="entry name" value="WD40_repeat_dom_sf"/>
</dbReference>
<reference evidence="1" key="1">
    <citation type="submission" date="2020-09" db="EMBL/GenBank/DDBJ databases">
        <title>Comparative genome analyses of four rice-infecting Rhizoctonia solani isolates reveal extensive enrichment of homogalacturonan modification genes.</title>
        <authorList>
            <person name="Lee D.-Y."/>
            <person name="Jeon J."/>
            <person name="Kim K.-T."/>
            <person name="Cheong K."/>
            <person name="Song H."/>
            <person name="Choi G."/>
            <person name="Ko J."/>
            <person name="Opiyo S.O."/>
            <person name="Zuo S."/>
            <person name="Madhav S."/>
            <person name="Lee Y.-H."/>
            <person name="Wang G.-L."/>
        </authorList>
    </citation>
    <scope>NUCLEOTIDE SEQUENCE</scope>
    <source>
        <strain evidence="1">AG1-IA YN-7</strain>
    </source>
</reference>